<organism evidence="4 5">
    <name type="scientific">Cinnamomum micranthum f. kanehirae</name>
    <dbReference type="NCBI Taxonomy" id="337451"/>
    <lineage>
        <taxon>Eukaryota</taxon>
        <taxon>Viridiplantae</taxon>
        <taxon>Streptophyta</taxon>
        <taxon>Embryophyta</taxon>
        <taxon>Tracheophyta</taxon>
        <taxon>Spermatophyta</taxon>
        <taxon>Magnoliopsida</taxon>
        <taxon>Magnoliidae</taxon>
        <taxon>Laurales</taxon>
        <taxon>Lauraceae</taxon>
        <taxon>Cinnamomum</taxon>
    </lineage>
</organism>
<dbReference type="InterPro" id="IPR011989">
    <property type="entry name" value="ARM-like"/>
</dbReference>
<dbReference type="OrthoDB" id="1683831at2759"/>
<dbReference type="PROSITE" id="PS50176">
    <property type="entry name" value="ARM_REPEAT"/>
    <property type="match status" value="1"/>
</dbReference>
<protein>
    <submittedName>
        <fullName evidence="4">Arm repeat protein interacting with ABF2 isoform X1</fullName>
    </submittedName>
</protein>
<dbReference type="AlphaFoldDB" id="A0A3S3NF98"/>
<evidence type="ECO:0000313" key="5">
    <source>
        <dbReference type="Proteomes" id="UP000283530"/>
    </source>
</evidence>
<dbReference type="Gene3D" id="1.25.10.10">
    <property type="entry name" value="Leucine-rich Repeat Variant"/>
    <property type="match status" value="2"/>
</dbReference>
<dbReference type="InterPro" id="IPR016024">
    <property type="entry name" value="ARM-type_fold"/>
</dbReference>
<dbReference type="Pfam" id="PF25055">
    <property type="entry name" value="DUF7792"/>
    <property type="match status" value="1"/>
</dbReference>
<name>A0A3S3NF98_9MAGN</name>
<feature type="domain" description="DUF7792" evidence="3">
    <location>
        <begin position="98"/>
        <end position="160"/>
    </location>
</feature>
<feature type="repeat" description="ARM" evidence="1">
    <location>
        <begin position="232"/>
        <end position="275"/>
    </location>
</feature>
<feature type="compositionally biased region" description="Basic and acidic residues" evidence="2">
    <location>
        <begin position="372"/>
        <end position="384"/>
    </location>
</feature>
<comment type="caution">
    <text evidence="4">The sequence shown here is derived from an EMBL/GenBank/DDBJ whole genome shotgun (WGS) entry which is preliminary data.</text>
</comment>
<gene>
    <name evidence="4" type="ORF">CKAN_02767600</name>
</gene>
<evidence type="ECO:0000256" key="2">
    <source>
        <dbReference type="SAM" id="MobiDB-lite"/>
    </source>
</evidence>
<dbReference type="PANTHER" id="PTHR46168:SF1">
    <property type="entry name" value="ARMADILLO REPEAT ONLY 4"/>
    <property type="match status" value="1"/>
</dbReference>
<dbReference type="EMBL" id="QPKB01000719">
    <property type="protein sequence ID" value="RWR98171.1"/>
    <property type="molecule type" value="Genomic_DNA"/>
</dbReference>
<proteinExistence type="predicted"/>
<dbReference type="PANTHER" id="PTHR46168">
    <property type="entry name" value="ARMADILLO REPEAT ONLY 4"/>
    <property type="match status" value="1"/>
</dbReference>
<evidence type="ECO:0000256" key="1">
    <source>
        <dbReference type="PROSITE-ProRule" id="PRU00259"/>
    </source>
</evidence>
<evidence type="ECO:0000259" key="3">
    <source>
        <dbReference type="Pfam" id="PF25055"/>
    </source>
</evidence>
<dbReference type="SUPFAM" id="SSF48371">
    <property type="entry name" value="ARM repeat"/>
    <property type="match status" value="1"/>
</dbReference>
<reference evidence="4 5" key="1">
    <citation type="journal article" date="2019" name="Nat. Plants">
        <title>Stout camphor tree genome fills gaps in understanding of flowering plant genome evolution.</title>
        <authorList>
            <person name="Chaw S.M."/>
            <person name="Liu Y.C."/>
            <person name="Wu Y.W."/>
            <person name="Wang H.Y."/>
            <person name="Lin C.I."/>
            <person name="Wu C.S."/>
            <person name="Ke H.M."/>
            <person name="Chang L.Y."/>
            <person name="Hsu C.Y."/>
            <person name="Yang H.T."/>
            <person name="Sudianto E."/>
            <person name="Hsu M.H."/>
            <person name="Wu K.P."/>
            <person name="Wang L.N."/>
            <person name="Leebens-Mack J.H."/>
            <person name="Tsai I.J."/>
        </authorList>
    </citation>
    <scope>NUCLEOTIDE SEQUENCE [LARGE SCALE GENOMIC DNA]</scope>
    <source>
        <strain evidence="5">cv. Chaw 1501</strain>
        <tissue evidence="4">Young leaves</tissue>
    </source>
</reference>
<dbReference type="InterPro" id="IPR056694">
    <property type="entry name" value="DUF7792"/>
</dbReference>
<feature type="region of interest" description="Disordered" evidence="2">
    <location>
        <begin position="52"/>
        <end position="102"/>
    </location>
</feature>
<feature type="region of interest" description="Disordered" evidence="2">
    <location>
        <begin position="357"/>
        <end position="387"/>
    </location>
</feature>
<evidence type="ECO:0000313" key="4">
    <source>
        <dbReference type="EMBL" id="RWR98171.1"/>
    </source>
</evidence>
<feature type="compositionally biased region" description="Polar residues" evidence="2">
    <location>
        <begin position="54"/>
        <end position="77"/>
    </location>
</feature>
<dbReference type="SMART" id="SM00185">
    <property type="entry name" value="ARM"/>
    <property type="match status" value="5"/>
</dbReference>
<dbReference type="InterPro" id="IPR000225">
    <property type="entry name" value="Armadillo"/>
</dbReference>
<dbReference type="Pfam" id="PF00514">
    <property type="entry name" value="Arm"/>
    <property type="match status" value="1"/>
</dbReference>
<sequence>MYMKIGKGKREDLSSGLHCKVSMVAYYCCFLLPFQLCISASPLRIAVTAARESAAQQRRPSPSESTAPRLGSASTISPKCFAPSSLSAKAPPPSTTAPSGRIASDAAKNLERALTLVRKCRRAGNPRRVVTIINLGDFRKAYSLLDASLGDVHWLLSVFNSDPSGAGSGGGASIVLSLPPIASIDPILAWVWSYVAVIQTGGVLAERVEAANSLASLASDNDRNKKIIIEEGGIPPLLKLLNEAASPESQIAAATALANLATDTEKACQIASEHGVPIIVHVLADSPMRVQVCVASLVARMAGNDATSREEFARENAIRPLVSLLCFEVLDDPHLNRGKPTSFHSLVQINKEMAGDRPHLNSFHSEGSGSGRGRENHRKERENESPQVKLNLKVNCAEALWMLARGSIANSRRITETKGLLCLARIIEKEQDELRFNCLMTVMEIASAAESNAELRRSAFKTNSPPAKAVVEQLLKVIQDSSNPPALQIPAIKSIGSLARTFPARETRVIKPLVNQLSHRNTDMAAEAAIALAKFTCPENFLHVEHSKAIIEFDGVPPLMRLLRSTEKVQLYGLILLCYLALHVPVPNSEALQEARALTALELASRSPAAQHPSIRELLPEACRHLELFHAGPHCLRPI</sequence>
<keyword evidence="5" id="KW-1185">Reference proteome</keyword>
<accession>A0A3S3NF98</accession>
<dbReference type="Proteomes" id="UP000283530">
    <property type="component" value="Unassembled WGS sequence"/>
</dbReference>